<reference evidence="4 5" key="1">
    <citation type="submission" date="2019-03" db="EMBL/GenBank/DDBJ databases">
        <title>Genomic Encyclopedia of Type Strains, Phase IV (KMG-IV): sequencing the most valuable type-strain genomes for metagenomic binning, comparative biology and taxonomic classification.</title>
        <authorList>
            <person name="Goeker M."/>
        </authorList>
    </citation>
    <scope>NUCLEOTIDE SEQUENCE [LARGE SCALE GENOMIC DNA]</scope>
    <source>
        <strain evidence="4 5">DSM 18555</strain>
    </source>
</reference>
<evidence type="ECO:0000313" key="5">
    <source>
        <dbReference type="Proteomes" id="UP000294737"/>
    </source>
</evidence>
<dbReference type="EMBL" id="SNWF01000004">
    <property type="protein sequence ID" value="TDN94508.1"/>
    <property type="molecule type" value="Genomic_DNA"/>
</dbReference>
<comment type="caution">
    <text evidence="4">The sequence shown here is derived from an EMBL/GenBank/DDBJ whole genome shotgun (WGS) entry which is preliminary data.</text>
</comment>
<keyword evidence="5" id="KW-1185">Reference proteome</keyword>
<name>A0A4V3BWG6_9BURK</name>
<proteinExistence type="predicted"/>
<dbReference type="GO" id="GO:0016787">
    <property type="term" value="F:hydrolase activity"/>
    <property type="evidence" value="ECO:0007669"/>
    <property type="project" value="UniProtKB-KW"/>
</dbReference>
<keyword evidence="3" id="KW-0732">Signal</keyword>
<evidence type="ECO:0000313" key="4">
    <source>
        <dbReference type="EMBL" id="TDN94508.1"/>
    </source>
</evidence>
<dbReference type="SUPFAM" id="SSF53933">
    <property type="entry name" value="Microbial ribonucleases"/>
    <property type="match status" value="1"/>
</dbReference>
<feature type="signal peptide" evidence="3">
    <location>
        <begin position="1"/>
        <end position="24"/>
    </location>
</feature>
<dbReference type="AlphaFoldDB" id="A0A4V3BWG6"/>
<keyword evidence="1" id="KW-0540">Nuclease</keyword>
<keyword evidence="2" id="KW-0378">Hydrolase</keyword>
<dbReference type="Gene3D" id="3.10.450.30">
    <property type="entry name" value="Microbial ribonucleases"/>
    <property type="match status" value="1"/>
</dbReference>
<dbReference type="GO" id="GO:0004521">
    <property type="term" value="F:RNA endonuclease activity"/>
    <property type="evidence" value="ECO:0007669"/>
    <property type="project" value="InterPro"/>
</dbReference>
<dbReference type="InterPro" id="IPR000026">
    <property type="entry name" value="N1-like"/>
</dbReference>
<sequence length="124" mass="14437">MKVKLITRFFLFFATLLLSYNAFAFDSGALGTIQARDLPPEARQTIALIRQGGPFPYEKDGSVFGNYEKLLPQKKRGYYREFTVKTPYARNRGARRMITGGEKSNPREYYYTADHYRSFKRVID</sequence>
<dbReference type="GO" id="GO:0003723">
    <property type="term" value="F:RNA binding"/>
    <property type="evidence" value="ECO:0007669"/>
    <property type="project" value="InterPro"/>
</dbReference>
<evidence type="ECO:0000256" key="3">
    <source>
        <dbReference type="SAM" id="SignalP"/>
    </source>
</evidence>
<dbReference type="InterPro" id="IPR016191">
    <property type="entry name" value="Ribonuclease/ribotoxin"/>
</dbReference>
<dbReference type="OrthoDB" id="5326845at2"/>
<dbReference type="Pfam" id="PF00545">
    <property type="entry name" value="Ribonuclease"/>
    <property type="match status" value="1"/>
</dbReference>
<protein>
    <submittedName>
        <fullName evidence="4">Ribonuclease T1</fullName>
    </submittedName>
</protein>
<feature type="chain" id="PRO_5020642732" evidence="3">
    <location>
        <begin position="25"/>
        <end position="124"/>
    </location>
</feature>
<evidence type="ECO:0000256" key="1">
    <source>
        <dbReference type="ARBA" id="ARBA00022722"/>
    </source>
</evidence>
<organism evidence="4 5">
    <name type="scientific">Herminiimonas fonticola</name>
    <dbReference type="NCBI Taxonomy" id="303380"/>
    <lineage>
        <taxon>Bacteria</taxon>
        <taxon>Pseudomonadati</taxon>
        <taxon>Pseudomonadota</taxon>
        <taxon>Betaproteobacteria</taxon>
        <taxon>Burkholderiales</taxon>
        <taxon>Oxalobacteraceae</taxon>
        <taxon>Herminiimonas</taxon>
    </lineage>
</organism>
<accession>A0A4V3BWG6</accession>
<gene>
    <name evidence="4" type="ORF">EV677_1055</name>
</gene>
<evidence type="ECO:0000256" key="2">
    <source>
        <dbReference type="ARBA" id="ARBA00022801"/>
    </source>
</evidence>
<dbReference type="Proteomes" id="UP000294737">
    <property type="component" value="Unassembled WGS sequence"/>
</dbReference>
<dbReference type="RefSeq" id="WP_112991203.1">
    <property type="nucleotide sequence ID" value="NZ_PTLZ01000001.1"/>
</dbReference>